<gene>
    <name evidence="1" type="ORF">UFOPK3772_02833</name>
</gene>
<organism evidence="1">
    <name type="scientific">freshwater metagenome</name>
    <dbReference type="NCBI Taxonomy" id="449393"/>
    <lineage>
        <taxon>unclassified sequences</taxon>
        <taxon>metagenomes</taxon>
        <taxon>ecological metagenomes</taxon>
    </lineage>
</organism>
<dbReference type="AlphaFoldDB" id="A0A6J7LG51"/>
<reference evidence="1" key="1">
    <citation type="submission" date="2020-05" db="EMBL/GenBank/DDBJ databases">
        <authorList>
            <person name="Chiriac C."/>
            <person name="Salcher M."/>
            <person name="Ghai R."/>
            <person name="Kavagutti S V."/>
        </authorList>
    </citation>
    <scope>NUCLEOTIDE SEQUENCE</scope>
</reference>
<name>A0A6J7LG51_9ZZZZ</name>
<evidence type="ECO:0000313" key="1">
    <source>
        <dbReference type="EMBL" id="CAB4966635.1"/>
    </source>
</evidence>
<protein>
    <submittedName>
        <fullName evidence="1">Unannotated protein</fullName>
    </submittedName>
</protein>
<proteinExistence type="predicted"/>
<accession>A0A6J7LG51</accession>
<sequence>MNVQNAWPELVGDLARFGALTDRIEGLVESQVAHYRSKESEWMVLPWTDGLYLFSEDNEGQRRGRELVLAFLGPGVVSIETVADGRLRGVLPQAWRDTGLIHASQLRRVQMGPEAAPEMLSRIEDLVATTGGHVRHRLEIAPTPTDLLRDFRLAILIRDDDAARALFETIRLSGHVSAENLRYLRLEHLAAFGRWVEMRALPHINALLASRRPRQISETLLEMAWWTDIAGSGLLSPQEAFRSCSTNESFGPLMRSISIPRTREGRALCLLAAMSDKDTARQQQLLDGAQNWEERSQLESLLLEALINPDREMVPTSKTTTADGMAEAYREGRFADVIADFLREPKADCVELTLAAVLDAAAFDAAPQVLSILREFDGRGELALGRRALRDLEELERLVHDSCVGWREWASRVSSDIRWPDAAAVARGQSPSWPSVSSLDARHLSDLCDHLLGAVEGVNADQVRASLDLLCIQAVEVLTSAPSSDFGQTVLVLLSEQDNFSEMVRLAYLDLFYAWLEVGPSAGEYGLVLEQSHEIWRRITSPVAVSWALGVIEAVTDLPCPDVDRRVGLAVRMVVDIRQYYSRLTLRERVDTESFAGELGLPVLVIDDPPTDRDLWLELNGKLVGIYSLMPRAATYLRSRLAQLCSVGEVQENHDTVATAALRGLAERADFLIVDTWHSTHQATGAIDVVRPRERQILPRQRGMTGFLRALEEALDR</sequence>
<dbReference type="InterPro" id="IPR049807">
    <property type="entry name" value="DpdD-like"/>
</dbReference>
<dbReference type="EMBL" id="CAFBNE010000126">
    <property type="protein sequence ID" value="CAB4966635.1"/>
    <property type="molecule type" value="Genomic_DNA"/>
</dbReference>
<dbReference type="NCBIfam" id="NF041061">
    <property type="entry name" value="DpdD"/>
    <property type="match status" value="1"/>
</dbReference>